<dbReference type="GO" id="GO:0005667">
    <property type="term" value="C:transcription regulator complex"/>
    <property type="evidence" value="ECO:0007669"/>
    <property type="project" value="TreeGrafter"/>
</dbReference>
<dbReference type="InterPro" id="IPR038096">
    <property type="entry name" value="TEA/ATTS_sf"/>
</dbReference>
<evidence type="ECO:0000256" key="7">
    <source>
        <dbReference type="SAM" id="MobiDB-lite"/>
    </source>
</evidence>
<dbReference type="InterPro" id="IPR050937">
    <property type="entry name" value="TEC1_TEAD_TF"/>
</dbReference>
<keyword evidence="10" id="KW-1185">Reference proteome</keyword>
<dbReference type="GO" id="GO:0000981">
    <property type="term" value="F:DNA-binding transcription factor activity, RNA polymerase II-specific"/>
    <property type="evidence" value="ECO:0007669"/>
    <property type="project" value="TreeGrafter"/>
</dbReference>
<organism evidence="9 10">
    <name type="scientific">Bos indicus x Bos taurus</name>
    <name type="common">Hybrid cattle</name>
    <dbReference type="NCBI Taxonomy" id="30522"/>
    <lineage>
        <taxon>Eukaryota</taxon>
        <taxon>Metazoa</taxon>
        <taxon>Chordata</taxon>
        <taxon>Craniata</taxon>
        <taxon>Vertebrata</taxon>
        <taxon>Euteleostomi</taxon>
        <taxon>Mammalia</taxon>
        <taxon>Eutheria</taxon>
        <taxon>Laurasiatheria</taxon>
        <taxon>Artiodactyla</taxon>
        <taxon>Ruminantia</taxon>
        <taxon>Pecora</taxon>
        <taxon>Bovidae</taxon>
        <taxon>Bovinae</taxon>
        <taxon>Bos</taxon>
    </lineage>
</organism>
<dbReference type="GO" id="GO:0035329">
    <property type="term" value="P:hippo signaling"/>
    <property type="evidence" value="ECO:0007669"/>
    <property type="project" value="TreeGrafter"/>
</dbReference>
<feature type="region of interest" description="Disordered" evidence="7">
    <location>
        <begin position="252"/>
        <end position="279"/>
    </location>
</feature>
<dbReference type="PROSITE" id="PS00554">
    <property type="entry name" value="TEA_1"/>
    <property type="match status" value="1"/>
</dbReference>
<feature type="compositionally biased region" description="Pro residues" evidence="7">
    <location>
        <begin position="265"/>
        <end position="277"/>
    </location>
</feature>
<reference evidence="9 10" key="1">
    <citation type="submission" date="2018-11" db="EMBL/GenBank/DDBJ databases">
        <title>Haplotype-resolved cattle genomes.</title>
        <authorList>
            <person name="Low W.Y."/>
            <person name="Tearle R."/>
            <person name="Bickhart D.M."/>
            <person name="Rosen B.D."/>
            <person name="Koren S."/>
            <person name="Rhie A."/>
            <person name="Hiendleder S."/>
            <person name="Phillippy A.M."/>
            <person name="Smith T.P.L."/>
            <person name="Williams J.L."/>
        </authorList>
    </citation>
    <scope>NUCLEOTIDE SEQUENCE [LARGE SCALE GENOMIC DNA]</scope>
</reference>
<reference evidence="9" key="2">
    <citation type="submission" date="2025-08" db="UniProtKB">
        <authorList>
            <consortium name="Ensembl"/>
        </authorList>
    </citation>
    <scope>IDENTIFICATION</scope>
</reference>
<dbReference type="Ensembl" id="ENSBIXT00000001374.1">
    <property type="protein sequence ID" value="ENSBIXP00000007655.1"/>
    <property type="gene ID" value="ENSBIXG00000013604.1"/>
</dbReference>
<dbReference type="GO" id="GO:0048568">
    <property type="term" value="P:embryonic organ development"/>
    <property type="evidence" value="ECO:0007669"/>
    <property type="project" value="TreeGrafter"/>
</dbReference>
<accession>A0A4W2CMX4</accession>
<dbReference type="SMART" id="SM00426">
    <property type="entry name" value="TEA"/>
    <property type="match status" value="1"/>
</dbReference>
<evidence type="ECO:0000259" key="8">
    <source>
        <dbReference type="PROSITE" id="PS51088"/>
    </source>
</evidence>
<dbReference type="Gene3D" id="2.70.50.80">
    <property type="match status" value="1"/>
</dbReference>
<dbReference type="InterPro" id="IPR041086">
    <property type="entry name" value="YBD"/>
</dbReference>
<keyword evidence="5" id="KW-0539">Nucleus</keyword>
<keyword evidence="4" id="KW-0804">Transcription</keyword>
<dbReference type="Proteomes" id="UP000314981">
    <property type="component" value="Chromosome 5"/>
</dbReference>
<evidence type="ECO:0000313" key="9">
    <source>
        <dbReference type="Ensembl" id="ENSBIXP00000007655.1"/>
    </source>
</evidence>
<feature type="compositionally biased region" description="Low complexity" evidence="7">
    <location>
        <begin position="129"/>
        <end position="142"/>
    </location>
</feature>
<name>A0A4W2CMX4_BOBOX</name>
<dbReference type="GO" id="GO:0005634">
    <property type="term" value="C:nucleus"/>
    <property type="evidence" value="ECO:0007669"/>
    <property type="project" value="UniProtKB-SubCell"/>
</dbReference>
<evidence type="ECO:0000256" key="4">
    <source>
        <dbReference type="ARBA" id="ARBA00023163"/>
    </source>
</evidence>
<dbReference type="InterPro" id="IPR000818">
    <property type="entry name" value="TEA/ATTS_dom"/>
</dbReference>
<feature type="region of interest" description="Disordered" evidence="7">
    <location>
        <begin position="159"/>
        <end position="185"/>
    </location>
</feature>
<evidence type="ECO:0000256" key="5">
    <source>
        <dbReference type="ARBA" id="ARBA00023242"/>
    </source>
</evidence>
<dbReference type="GO" id="GO:0000978">
    <property type="term" value="F:RNA polymerase II cis-regulatory region sequence-specific DNA binding"/>
    <property type="evidence" value="ECO:0007669"/>
    <property type="project" value="TreeGrafter"/>
</dbReference>
<reference evidence="9" key="3">
    <citation type="submission" date="2025-09" db="UniProtKB">
        <authorList>
            <consortium name="Ensembl"/>
        </authorList>
    </citation>
    <scope>IDENTIFICATION</scope>
</reference>
<feature type="region of interest" description="Disordered" evidence="7">
    <location>
        <begin position="115"/>
        <end position="142"/>
    </location>
</feature>
<feature type="region of interest" description="Disordered" evidence="7">
    <location>
        <begin position="87"/>
        <end position="106"/>
    </location>
</feature>
<dbReference type="PRINTS" id="PR00065">
    <property type="entry name" value="TEADOMAIN"/>
</dbReference>
<evidence type="ECO:0000256" key="1">
    <source>
        <dbReference type="ARBA" id="ARBA00004123"/>
    </source>
</evidence>
<dbReference type="PROSITE" id="PS51088">
    <property type="entry name" value="TEA_2"/>
    <property type="match status" value="1"/>
</dbReference>
<dbReference type="PANTHER" id="PTHR11834">
    <property type="entry name" value="TRANSCRIPTIONAL ENHANCER FACTOR TEF RELATED"/>
    <property type="match status" value="1"/>
</dbReference>
<dbReference type="PANTHER" id="PTHR11834:SF2">
    <property type="entry name" value="TRANSCRIPTIONAL ENHANCER FACTOR TEF-3"/>
    <property type="match status" value="1"/>
</dbReference>
<keyword evidence="2" id="KW-0805">Transcription regulation</keyword>
<dbReference type="OMA" id="HICFLAC"/>
<dbReference type="FunFam" id="2.70.50.80:FF:000001">
    <property type="entry name" value="Transcriptional enhancer factor TEF-1, putative"/>
    <property type="match status" value="1"/>
</dbReference>
<feature type="compositionally biased region" description="Basic and acidic residues" evidence="7">
    <location>
        <begin position="94"/>
        <end position="103"/>
    </location>
</feature>
<proteinExistence type="predicted"/>
<dbReference type="Gene3D" id="6.10.20.40">
    <property type="entry name" value="TEA/ATTS domain"/>
    <property type="match status" value="1"/>
</dbReference>
<gene>
    <name evidence="9" type="primary">TEAD4</name>
</gene>
<feature type="DNA-binding region" description="TEA" evidence="6">
    <location>
        <begin position="130"/>
        <end position="219"/>
    </location>
</feature>
<dbReference type="Pfam" id="PF01285">
    <property type="entry name" value="TEA"/>
    <property type="match status" value="1"/>
</dbReference>
<evidence type="ECO:0000256" key="6">
    <source>
        <dbReference type="PROSITE-ProRule" id="PRU00505"/>
    </source>
</evidence>
<dbReference type="AlphaFoldDB" id="A0A4W2CMX4"/>
<comment type="subcellular location">
    <subcellularLocation>
        <location evidence="1">Nucleus</location>
    </subcellularLocation>
</comment>
<keyword evidence="3" id="KW-0238">DNA-binding</keyword>
<protein>
    <submittedName>
        <fullName evidence="9">TEA domain transcription factor 4</fullName>
    </submittedName>
</protein>
<evidence type="ECO:0000256" key="2">
    <source>
        <dbReference type="ARBA" id="ARBA00023015"/>
    </source>
</evidence>
<evidence type="ECO:0000313" key="10">
    <source>
        <dbReference type="Proteomes" id="UP000314981"/>
    </source>
</evidence>
<evidence type="ECO:0000256" key="3">
    <source>
        <dbReference type="ARBA" id="ARBA00023125"/>
    </source>
</evidence>
<sequence length="498" mass="55596">VAGRRAPRPRRGRSFLPAWDLRAGPAVPLSRLRSPASLPSALPRALCSPSSLPLPLTHPARNRDRLCFPVSPLLGKLLPLLRPAPRTGHSALDTAHRTPRTEYRAPGGASWVWARAESAPSRDPPSSPPSRSARGRSPGLRSLTPRCLCSALARLSGPQRSRSWKSRGAGSAYPPTSSHPGTGRNELIARYIKLRTGKTRTRKQVSSHIQVLARRKAREIQAKLKFWQGALPGQAGTSHDVKPFSQQTYTVQPSLPLPGFESPAGPAPSPSAPPAPPWQGRSVASSKLWMLEFSAFLERQQDPDTYNKHLFVHIGQSSPSYSDPYLEAVDIHQIYDKFPEKKGGLKELFERGPSNAFFLVKFWADLNTNMEDEGSSFYGVSSQYESPENMIITCSTKVCSFGKQVVEKVETEYARYENGHYSYRIHRSPLCEYMINFIHKLKHLPEKYMMNSVLENFTILQVVTNRDTQETLLCVAYVFEVSASEHGAQHHIYRLVKE</sequence>
<feature type="domain" description="TEA" evidence="8">
    <location>
        <begin position="130"/>
        <end position="219"/>
    </location>
</feature>
<dbReference type="Pfam" id="PF17725">
    <property type="entry name" value="YBD"/>
    <property type="match status" value="1"/>
</dbReference>